<dbReference type="EMBL" id="JAUZQC010000012">
    <property type="protein sequence ID" value="KAK5861675.1"/>
    <property type="molecule type" value="Genomic_DNA"/>
</dbReference>
<evidence type="ECO:0000313" key="9">
    <source>
        <dbReference type="EMBL" id="KAK5861675.1"/>
    </source>
</evidence>
<dbReference type="Gene3D" id="2.170.300.10">
    <property type="entry name" value="Tie2 ligand-binding domain superfamily"/>
    <property type="match status" value="1"/>
</dbReference>
<evidence type="ECO:0000256" key="4">
    <source>
        <dbReference type="ARBA" id="ARBA00023157"/>
    </source>
</evidence>
<reference evidence="9 10" key="1">
    <citation type="journal article" date="2023" name="Genes (Basel)">
        <title>Chromosome-Level Genome Assembly and Circadian Gene Repertoire of the Patagonia Blennie Eleginops maclovinus-The Closest Ancestral Proxy of Antarctic Cryonotothenioids.</title>
        <authorList>
            <person name="Cheng C.C."/>
            <person name="Rivera-Colon A.G."/>
            <person name="Minhas B.F."/>
            <person name="Wilson L."/>
            <person name="Rayamajhi N."/>
            <person name="Vargas-Chacoff L."/>
            <person name="Catchen J.M."/>
        </authorList>
    </citation>
    <scope>NUCLEOTIDE SEQUENCE [LARGE SCALE GENOMIC DNA]</scope>
    <source>
        <strain evidence="9">JMC-PN-2008</strain>
    </source>
</reference>
<dbReference type="CDD" id="cd00055">
    <property type="entry name" value="EGF_Lam"/>
    <property type="match status" value="1"/>
</dbReference>
<dbReference type="PANTHER" id="PTHR40446">
    <property type="entry name" value="N-ACETYLGLUCOSAMINE-1-PHOSPHODIESTER ALPHA-N-ACETYLGLUCOSAMINIDASE"/>
    <property type="match status" value="1"/>
</dbReference>
<evidence type="ECO:0000313" key="10">
    <source>
        <dbReference type="Proteomes" id="UP001346869"/>
    </source>
</evidence>
<dbReference type="GO" id="GO:0033299">
    <property type="term" value="P:secretion of lysosomal enzymes"/>
    <property type="evidence" value="ECO:0007669"/>
    <property type="project" value="TreeGrafter"/>
</dbReference>
<dbReference type="PROSITE" id="PS50026">
    <property type="entry name" value="EGF_3"/>
    <property type="match status" value="1"/>
</dbReference>
<keyword evidence="3" id="KW-0677">Repeat</keyword>
<dbReference type="InterPro" id="IPR000742">
    <property type="entry name" value="EGF"/>
</dbReference>
<keyword evidence="1 5" id="KW-0245">EGF-like domain</keyword>
<feature type="disulfide bond" evidence="5">
    <location>
        <begin position="426"/>
        <end position="435"/>
    </location>
</feature>
<feature type="region of interest" description="Disordered" evidence="6">
    <location>
        <begin position="562"/>
        <end position="592"/>
    </location>
</feature>
<feature type="region of interest" description="Disordered" evidence="6">
    <location>
        <begin position="27"/>
        <end position="52"/>
    </location>
</feature>
<gene>
    <name evidence="9" type="ORF">PBY51_017132</name>
</gene>
<dbReference type="InterPro" id="IPR018711">
    <property type="entry name" value="NAGPA"/>
</dbReference>
<protein>
    <recommendedName>
        <fullName evidence="8">EGF-like domain-containing protein</fullName>
    </recommendedName>
</protein>
<sequence>MAAVSVKYLLVWPLLWLCVRLSETEDPRISPDDDPLRPYAHGHGPSHSHRHVRDCLSVTGGNTTHETRTPPHRGGAPESTVFVSAVLGNSRWVYGHMTVVPDPLRMLSVLEPGGPGGCEGNRRASVEETAEAAGCLYAQNGGFFDTKSGACLGNVVSDGRMLRDSGGVQNAQFGIRRDGTLVFGYLSQEDVLDQSNPFEQLISGVVWLLRNGEVYINQSLKAECDETQETGKFRTFVDVVSARTAVGHDAEGKLILFHIDGQTGVRGMNLLEMAESLKSYGVVNAINLDGGGSSTFVINGSLASYPSDHCKPDGRWRCARPVSTVLCVHRPRCQPADCSGHGHCEDGGCRCEEGWQGPACDTLLCRPPACGPHGVCTASGCVCDAGWRGENCSQECLPGFYGDGCNRTCACVNGGSCDPVRGLCTCPSGFRGKTCENVCALGFFGPSCLQECVCDHQCPCDPQTGSCNTTLRGETNSTVHRAGRCLADQMFTLWRRDEEEHREPPHLAERTWMLLTFTLSALLSVSLVLHLVRACRGAAYHHESDRRDYSYVPLTHINGAAPAGKSGFQLDDEDSQDEIWSPSRSGRTGGDE</sequence>
<evidence type="ECO:0000259" key="8">
    <source>
        <dbReference type="PROSITE" id="PS50026"/>
    </source>
</evidence>
<keyword evidence="4 5" id="KW-1015">Disulfide bond</keyword>
<dbReference type="FunFam" id="2.170.300.10:FF:000041">
    <property type="entry name" value="Tyrosine protein kinase receptor tie-1, putative"/>
    <property type="match status" value="1"/>
</dbReference>
<dbReference type="PANTHER" id="PTHR40446:SF2">
    <property type="entry name" value="N-ACETYLGLUCOSAMINE-1-PHOSPHODIESTER ALPHA-N-ACETYLGLUCOSAMINIDASE"/>
    <property type="match status" value="1"/>
</dbReference>
<name>A0AAN7XJ54_ELEMC</name>
<accession>A0AAN7XJ54</accession>
<dbReference type="SMART" id="SM00181">
    <property type="entry name" value="EGF"/>
    <property type="match status" value="3"/>
</dbReference>
<organism evidence="9 10">
    <name type="scientific">Eleginops maclovinus</name>
    <name type="common">Patagonian blennie</name>
    <name type="synonym">Eleginus maclovinus</name>
    <dbReference type="NCBI Taxonomy" id="56733"/>
    <lineage>
        <taxon>Eukaryota</taxon>
        <taxon>Metazoa</taxon>
        <taxon>Chordata</taxon>
        <taxon>Craniata</taxon>
        <taxon>Vertebrata</taxon>
        <taxon>Euteleostomi</taxon>
        <taxon>Actinopterygii</taxon>
        <taxon>Neopterygii</taxon>
        <taxon>Teleostei</taxon>
        <taxon>Neoteleostei</taxon>
        <taxon>Acanthomorphata</taxon>
        <taxon>Eupercaria</taxon>
        <taxon>Perciformes</taxon>
        <taxon>Notothenioidei</taxon>
        <taxon>Eleginopidae</taxon>
        <taxon>Eleginops</taxon>
    </lineage>
</organism>
<dbReference type="AlphaFoldDB" id="A0AAN7XJ54"/>
<keyword evidence="10" id="KW-1185">Reference proteome</keyword>
<evidence type="ECO:0000256" key="2">
    <source>
        <dbReference type="ARBA" id="ARBA00022729"/>
    </source>
</evidence>
<feature type="signal peptide" evidence="7">
    <location>
        <begin position="1"/>
        <end position="24"/>
    </location>
</feature>
<proteinExistence type="predicted"/>
<evidence type="ECO:0000256" key="1">
    <source>
        <dbReference type="ARBA" id="ARBA00022536"/>
    </source>
</evidence>
<reference evidence="9 10" key="2">
    <citation type="journal article" date="2023" name="Mol. Biol. Evol.">
        <title>Genomics of Secondarily Temperate Adaptation in the Only Non-Antarctic Icefish.</title>
        <authorList>
            <person name="Rivera-Colon A.G."/>
            <person name="Rayamajhi N."/>
            <person name="Minhas B.F."/>
            <person name="Madrigal G."/>
            <person name="Bilyk K.T."/>
            <person name="Yoon V."/>
            <person name="Hune M."/>
            <person name="Gregory S."/>
            <person name="Cheng C.H.C."/>
            <person name="Catchen J.M."/>
        </authorList>
    </citation>
    <scope>NUCLEOTIDE SEQUENCE [LARGE SCALE GENOMIC DNA]</scope>
    <source>
        <strain evidence="9">JMC-PN-2008</strain>
    </source>
</reference>
<dbReference type="Proteomes" id="UP001346869">
    <property type="component" value="Unassembled WGS sequence"/>
</dbReference>
<evidence type="ECO:0000256" key="3">
    <source>
        <dbReference type="ARBA" id="ARBA00022737"/>
    </source>
</evidence>
<dbReference type="PROSITE" id="PS00022">
    <property type="entry name" value="EGF_1"/>
    <property type="match status" value="2"/>
</dbReference>
<dbReference type="InterPro" id="IPR002049">
    <property type="entry name" value="LE_dom"/>
</dbReference>
<feature type="compositionally biased region" description="Basic and acidic residues" evidence="6">
    <location>
        <begin position="27"/>
        <end position="36"/>
    </location>
</feature>
<comment type="caution">
    <text evidence="9">The sequence shown here is derived from an EMBL/GenBank/DDBJ whole genome shotgun (WGS) entry which is preliminary data.</text>
</comment>
<feature type="chain" id="PRO_5042980925" description="EGF-like domain-containing protein" evidence="7">
    <location>
        <begin position="25"/>
        <end position="592"/>
    </location>
</feature>
<comment type="caution">
    <text evidence="5">Lacks conserved residue(s) required for the propagation of feature annotation.</text>
</comment>
<dbReference type="PROSITE" id="PS01186">
    <property type="entry name" value="EGF_2"/>
    <property type="match status" value="1"/>
</dbReference>
<dbReference type="Pfam" id="PF23106">
    <property type="entry name" value="EGF_Teneurin"/>
    <property type="match status" value="2"/>
</dbReference>
<dbReference type="Gene3D" id="2.10.25.10">
    <property type="entry name" value="Laminin"/>
    <property type="match status" value="1"/>
</dbReference>
<dbReference type="Pfam" id="PF09992">
    <property type="entry name" value="NAGPA"/>
    <property type="match status" value="1"/>
</dbReference>
<evidence type="ECO:0000256" key="6">
    <source>
        <dbReference type="SAM" id="MobiDB-lite"/>
    </source>
</evidence>
<keyword evidence="2 7" id="KW-0732">Signal</keyword>
<evidence type="ECO:0000256" key="5">
    <source>
        <dbReference type="PROSITE-ProRule" id="PRU00076"/>
    </source>
</evidence>
<feature type="domain" description="EGF-like" evidence="8">
    <location>
        <begin position="401"/>
        <end position="436"/>
    </location>
</feature>
<evidence type="ECO:0000256" key="7">
    <source>
        <dbReference type="SAM" id="SignalP"/>
    </source>
</evidence>